<accession>A0A8D8G900</accession>
<organism evidence="2">
    <name type="scientific">Culex pipiens</name>
    <name type="common">House mosquito</name>
    <dbReference type="NCBI Taxonomy" id="7175"/>
    <lineage>
        <taxon>Eukaryota</taxon>
        <taxon>Metazoa</taxon>
        <taxon>Ecdysozoa</taxon>
        <taxon>Arthropoda</taxon>
        <taxon>Hexapoda</taxon>
        <taxon>Insecta</taxon>
        <taxon>Pterygota</taxon>
        <taxon>Neoptera</taxon>
        <taxon>Endopterygota</taxon>
        <taxon>Diptera</taxon>
        <taxon>Nematocera</taxon>
        <taxon>Culicoidea</taxon>
        <taxon>Culicidae</taxon>
        <taxon>Culicinae</taxon>
        <taxon>Culicini</taxon>
        <taxon>Culex</taxon>
        <taxon>Culex</taxon>
    </lineage>
</organism>
<sequence>MTVVLLLLVRIDDVPVVVMPGLMPNGSEWHFSSASRDRSNVEMSSVESFRDSSLTSGVAGRTEDSRGRARARVGPFFFGLTASLCLAAEWLSLAAGESEPLSSVVSCIDRLYILEPADESRCSRLWPLALEPDRSSRSRSLEQLVMLRMLSEPSLLLMPPRSLRCGVMGLCGSPRSSSEASPPEARSFRRFRSTSASSFLRVMDRLLAVPADSENTLSWDCDKPSRLMSLSTSRPSLRLRW</sequence>
<feature type="chain" id="PRO_5036260733" evidence="1">
    <location>
        <begin position="17"/>
        <end position="241"/>
    </location>
</feature>
<dbReference type="EMBL" id="HBUE01134319">
    <property type="protein sequence ID" value="CAG6497977.1"/>
    <property type="molecule type" value="Transcribed_RNA"/>
</dbReference>
<dbReference type="AlphaFoldDB" id="A0A8D8G900"/>
<evidence type="ECO:0000313" key="2">
    <source>
        <dbReference type="EMBL" id="CAG6497984.1"/>
    </source>
</evidence>
<name>A0A8D8G900_CULPI</name>
<proteinExistence type="predicted"/>
<dbReference type="EMBL" id="HBUE01134322">
    <property type="protein sequence ID" value="CAG6497984.1"/>
    <property type="molecule type" value="Transcribed_RNA"/>
</dbReference>
<feature type="signal peptide" evidence="1">
    <location>
        <begin position="1"/>
        <end position="16"/>
    </location>
</feature>
<evidence type="ECO:0000256" key="1">
    <source>
        <dbReference type="SAM" id="SignalP"/>
    </source>
</evidence>
<protein>
    <submittedName>
        <fullName evidence="2">(northern house mosquito) hypothetical protein</fullName>
    </submittedName>
</protein>
<reference evidence="2" key="1">
    <citation type="submission" date="2021-05" db="EMBL/GenBank/DDBJ databases">
        <authorList>
            <person name="Alioto T."/>
            <person name="Alioto T."/>
            <person name="Gomez Garrido J."/>
        </authorList>
    </citation>
    <scope>NUCLEOTIDE SEQUENCE</scope>
</reference>
<keyword evidence="1" id="KW-0732">Signal</keyword>